<keyword evidence="1" id="KW-0472">Membrane</keyword>
<dbReference type="AlphaFoldDB" id="A0AAW7XB15"/>
<feature type="transmembrane region" description="Helical" evidence="1">
    <location>
        <begin position="130"/>
        <end position="151"/>
    </location>
</feature>
<evidence type="ECO:0000313" key="3">
    <source>
        <dbReference type="EMBL" id="MDO6424400.1"/>
    </source>
</evidence>
<gene>
    <name evidence="3" type="ORF">Q4521_18080</name>
</gene>
<dbReference type="GO" id="GO:0008237">
    <property type="term" value="F:metallopeptidase activity"/>
    <property type="evidence" value="ECO:0007669"/>
    <property type="project" value="UniProtKB-KW"/>
</dbReference>
<dbReference type="Proteomes" id="UP001169760">
    <property type="component" value="Unassembled WGS sequence"/>
</dbReference>
<feature type="transmembrane region" description="Helical" evidence="1">
    <location>
        <begin position="61"/>
        <end position="78"/>
    </location>
</feature>
<protein>
    <submittedName>
        <fullName evidence="3">CPBP family intramembrane metalloprotease</fullName>
        <ecNumber evidence="3">3.4.-.-</ecNumber>
    </submittedName>
</protein>
<evidence type="ECO:0000256" key="1">
    <source>
        <dbReference type="SAM" id="Phobius"/>
    </source>
</evidence>
<dbReference type="EC" id="3.4.-.-" evidence="3"/>
<proteinExistence type="predicted"/>
<feature type="domain" description="CAAX prenyl protease 2/Lysostaphin resistance protein A-like" evidence="2">
    <location>
        <begin position="193"/>
        <end position="289"/>
    </location>
</feature>
<evidence type="ECO:0000259" key="2">
    <source>
        <dbReference type="Pfam" id="PF02517"/>
    </source>
</evidence>
<keyword evidence="3" id="KW-0645">Protease</keyword>
<dbReference type="GO" id="GO:0080120">
    <property type="term" value="P:CAAX-box protein maturation"/>
    <property type="evidence" value="ECO:0007669"/>
    <property type="project" value="UniProtKB-ARBA"/>
</dbReference>
<feature type="transmembrane region" description="Helical" evidence="1">
    <location>
        <begin position="32"/>
        <end position="49"/>
    </location>
</feature>
<reference evidence="3" key="1">
    <citation type="submission" date="2023-07" db="EMBL/GenBank/DDBJ databases">
        <title>Genome content predicts the carbon catabolic preferences of heterotrophic bacteria.</title>
        <authorList>
            <person name="Gralka M."/>
        </authorList>
    </citation>
    <scope>NUCLEOTIDE SEQUENCE</scope>
    <source>
        <strain evidence="3">I3M17_2</strain>
    </source>
</reference>
<dbReference type="InterPro" id="IPR003675">
    <property type="entry name" value="Rce1/LyrA-like_dom"/>
</dbReference>
<keyword evidence="3" id="KW-0482">Metalloprotease</keyword>
<feature type="transmembrane region" description="Helical" evidence="1">
    <location>
        <begin position="6"/>
        <end position="25"/>
    </location>
</feature>
<sequence>MFNIHFLPYWGVIVAIGLCYSRLQLGVGRMRVPAWAVLGAICSLAALAFGPERGGIDWQGLGWLIILAMTAVLYRFVPYEGPRKRWIKEGAFLLLLVISYQLLCNTLPGFGEAVVFADVILGHSVFGSSLKLHFNQAMVGLILFGVLVTPIRSWKELKTALWYARYAPILLMAVYAIGVMQWLSEDFKFNQYVAWYWLANLFFVCIAEEAFFRVLIQRRLEGYIGGKGNETIYLAAVITAVIYTITHYNPAIPIPEMPLVFLSGLVFGYVYAATRRIELSILCHLFYNGITMMVFVYP</sequence>
<feature type="transmembrane region" description="Helical" evidence="1">
    <location>
        <begin position="252"/>
        <end position="272"/>
    </location>
</feature>
<organism evidence="3 4">
    <name type="scientific">Saccharophagus degradans</name>
    <dbReference type="NCBI Taxonomy" id="86304"/>
    <lineage>
        <taxon>Bacteria</taxon>
        <taxon>Pseudomonadati</taxon>
        <taxon>Pseudomonadota</taxon>
        <taxon>Gammaproteobacteria</taxon>
        <taxon>Cellvibrionales</taxon>
        <taxon>Cellvibrionaceae</taxon>
        <taxon>Saccharophagus</taxon>
    </lineage>
</organism>
<feature type="transmembrane region" description="Helical" evidence="1">
    <location>
        <begin position="279"/>
        <end position="297"/>
    </location>
</feature>
<accession>A0AAW7XB15</accession>
<evidence type="ECO:0000313" key="4">
    <source>
        <dbReference type="Proteomes" id="UP001169760"/>
    </source>
</evidence>
<dbReference type="EMBL" id="JAUOPB010000014">
    <property type="protein sequence ID" value="MDO6424400.1"/>
    <property type="molecule type" value="Genomic_DNA"/>
</dbReference>
<keyword evidence="1" id="KW-1133">Transmembrane helix</keyword>
<feature type="transmembrane region" description="Helical" evidence="1">
    <location>
        <begin position="228"/>
        <end position="246"/>
    </location>
</feature>
<feature type="transmembrane region" description="Helical" evidence="1">
    <location>
        <begin position="163"/>
        <end position="183"/>
    </location>
</feature>
<dbReference type="GO" id="GO:0004175">
    <property type="term" value="F:endopeptidase activity"/>
    <property type="evidence" value="ECO:0007669"/>
    <property type="project" value="UniProtKB-ARBA"/>
</dbReference>
<feature type="transmembrane region" description="Helical" evidence="1">
    <location>
        <begin position="90"/>
        <end position="110"/>
    </location>
</feature>
<name>A0AAW7XB15_9GAMM</name>
<dbReference type="RefSeq" id="WP_303493730.1">
    <property type="nucleotide sequence ID" value="NZ_JAUOPB010000014.1"/>
</dbReference>
<keyword evidence="1" id="KW-0812">Transmembrane</keyword>
<keyword evidence="3" id="KW-0378">Hydrolase</keyword>
<dbReference type="Pfam" id="PF02517">
    <property type="entry name" value="Rce1-like"/>
    <property type="match status" value="1"/>
</dbReference>
<comment type="caution">
    <text evidence="3">The sequence shown here is derived from an EMBL/GenBank/DDBJ whole genome shotgun (WGS) entry which is preliminary data.</text>
</comment>
<feature type="transmembrane region" description="Helical" evidence="1">
    <location>
        <begin position="195"/>
        <end position="216"/>
    </location>
</feature>